<dbReference type="RefSeq" id="WP_338538128.1">
    <property type="nucleotide sequence ID" value="NZ_CP104874.1"/>
</dbReference>
<evidence type="ECO:0000313" key="2">
    <source>
        <dbReference type="Proteomes" id="UP001381003"/>
    </source>
</evidence>
<gene>
    <name evidence="1" type="ORF">N5P18_15145</name>
</gene>
<proteinExistence type="predicted"/>
<accession>A0ABZ2FFP7</accession>
<name>A0ABZ2FFP7_9MICO</name>
<protein>
    <submittedName>
        <fullName evidence="1">Uncharacterized protein</fullName>
    </submittedName>
</protein>
<dbReference type="EMBL" id="CP104874">
    <property type="protein sequence ID" value="WWF04982.1"/>
    <property type="molecule type" value="Genomic_DNA"/>
</dbReference>
<reference evidence="1 2" key="1">
    <citation type="submission" date="2022-09" db="EMBL/GenBank/DDBJ databases">
        <title>Complete genome sequence of Janibacter terrae strain COS04-44, PCL-degrading bacteria isolated from oil spilled coast.</title>
        <authorList>
            <person name="Park H."/>
            <person name="Kim J.Y."/>
            <person name="An S.H."/>
            <person name="Lee C.M."/>
            <person name="Weon H.-Y."/>
        </authorList>
    </citation>
    <scope>NUCLEOTIDE SEQUENCE [LARGE SCALE GENOMIC DNA]</scope>
    <source>
        <strain evidence="1 2">COS04-44</strain>
    </source>
</reference>
<organism evidence="1 2">
    <name type="scientific">Janibacter terrae</name>
    <dbReference type="NCBI Taxonomy" id="103817"/>
    <lineage>
        <taxon>Bacteria</taxon>
        <taxon>Bacillati</taxon>
        <taxon>Actinomycetota</taxon>
        <taxon>Actinomycetes</taxon>
        <taxon>Micrococcales</taxon>
        <taxon>Intrasporangiaceae</taxon>
        <taxon>Janibacter</taxon>
    </lineage>
</organism>
<evidence type="ECO:0000313" key="1">
    <source>
        <dbReference type="EMBL" id="WWF04982.1"/>
    </source>
</evidence>
<sequence length="156" mass="16854">MWWFTGGAWVEADLLADRVEGGYYAGDFRSEPVAGTARAEGPGTWSMPLSGLDGSPDVLHFWWEGDSPRAEIPEGTRGILVRQEMRLTGDTAGAGVIGSTGADLFATPRTIVHPRGWNPGIPNARMTWVTATWQTFDATTLDLPTLQANPPPLEDS</sequence>
<keyword evidence="2" id="KW-1185">Reference proteome</keyword>
<dbReference type="Proteomes" id="UP001381003">
    <property type="component" value="Chromosome"/>
</dbReference>